<evidence type="ECO:0000256" key="4">
    <source>
        <dbReference type="SAM" id="Coils"/>
    </source>
</evidence>
<evidence type="ECO:0000256" key="5">
    <source>
        <dbReference type="SAM" id="Phobius"/>
    </source>
</evidence>
<dbReference type="PANTHER" id="PTHR43065:SF50">
    <property type="entry name" value="HISTIDINE KINASE"/>
    <property type="match status" value="1"/>
</dbReference>
<keyword evidence="7" id="KW-0808">Transferase</keyword>
<keyword evidence="3" id="KW-0597">Phosphoprotein</keyword>
<feature type="coiled-coil region" evidence="4">
    <location>
        <begin position="211"/>
        <end position="239"/>
    </location>
</feature>
<feature type="domain" description="Histidine kinase" evidence="6">
    <location>
        <begin position="247"/>
        <end position="493"/>
    </location>
</feature>
<dbReference type="Gene3D" id="1.10.287.130">
    <property type="match status" value="1"/>
</dbReference>
<dbReference type="InterPro" id="IPR003594">
    <property type="entry name" value="HATPase_dom"/>
</dbReference>
<dbReference type="EMBL" id="MTKP01000055">
    <property type="protein sequence ID" value="RWX49408.1"/>
    <property type="molecule type" value="Genomic_DNA"/>
</dbReference>
<evidence type="ECO:0000313" key="7">
    <source>
        <dbReference type="EMBL" id="RWX49408.1"/>
    </source>
</evidence>
<dbReference type="PANTHER" id="PTHR43065">
    <property type="entry name" value="SENSOR HISTIDINE KINASE"/>
    <property type="match status" value="1"/>
</dbReference>
<keyword evidence="5" id="KW-0472">Membrane</keyword>
<reference evidence="7 8" key="1">
    <citation type="submission" date="2017-01" db="EMBL/GenBank/DDBJ databases">
        <title>The cable genome- insights into the physiology and evolution of filamentous bacteria capable of sulfide oxidation via long distance electron transfer.</title>
        <authorList>
            <person name="Schreiber L."/>
            <person name="Bjerg J.T."/>
            <person name="Boggild A."/>
            <person name="Van De Vossenberg J."/>
            <person name="Meysman F."/>
            <person name="Nielsen L.P."/>
            <person name="Schramm A."/>
            <person name="Kjeldsen K.U."/>
        </authorList>
    </citation>
    <scope>NUCLEOTIDE SEQUENCE [LARGE SCALE GENOMIC DNA]</scope>
    <source>
        <strain evidence="7">A1</strain>
    </source>
</reference>
<keyword evidence="5" id="KW-0812">Transmembrane</keyword>
<sequence>DDVFEVVIWNKDWEVLLQETKDPTGRLRVIGKPMEMPTVLNQHDKSGHQSMEAEDSFILWGQIFLNATSSQEEDWYFDEEKNNSEQELVGYAAVVLSKEFFEERVRNIFIKIGFSVLIFFFVSMLTIFFVVHNVTKPLRKLLLTIRRREEGTEQPNDLKVLTETYTNMVDDLERSFRTISELNEGLEGKVRRRTLQLTKANDALYQRQKKLKSSNAHLVEALRRLKETQEQLIQKEKLAAMGQLVAGVAHELNNTVNFISGALPSLHRSLDDMKEVLTGYEEVEKSRGFNVLDEKFEEIRVVKEKCSYEDIFLTIDQLMENIEEGTTRTTRIVRDLKIFSREDVEKVIPLDVHTVIDSTINYVDKKLLKNITIHRDYGSLPLVHCLPGRMGQVFLNIMNNGIQAMDGTGQLTIKTEQRNEHVHIIFSDTGCGIHAHDMPKIFDPFFTNKEVGKGTGLGLGISYSIIRQHGGDIKVRSDIGNGSVFEIILPVSPIEVSQDRVLSGEAF</sequence>
<dbReference type="SUPFAM" id="SSF55874">
    <property type="entry name" value="ATPase domain of HSP90 chaperone/DNA topoisomerase II/histidine kinase"/>
    <property type="match status" value="1"/>
</dbReference>
<dbReference type="InterPro" id="IPR036890">
    <property type="entry name" value="HATPase_C_sf"/>
</dbReference>
<evidence type="ECO:0000256" key="3">
    <source>
        <dbReference type="ARBA" id="ARBA00022553"/>
    </source>
</evidence>
<gene>
    <name evidence="7" type="ORF">VT98_10554</name>
</gene>
<evidence type="ECO:0000256" key="2">
    <source>
        <dbReference type="ARBA" id="ARBA00012438"/>
    </source>
</evidence>
<accession>A0A3S3QK08</accession>
<protein>
    <recommendedName>
        <fullName evidence="2">histidine kinase</fullName>
        <ecNumber evidence="2">2.7.13.3</ecNumber>
    </recommendedName>
</protein>
<dbReference type="InterPro" id="IPR005467">
    <property type="entry name" value="His_kinase_dom"/>
</dbReference>
<dbReference type="InterPro" id="IPR036097">
    <property type="entry name" value="HisK_dim/P_sf"/>
</dbReference>
<evidence type="ECO:0000256" key="1">
    <source>
        <dbReference type="ARBA" id="ARBA00000085"/>
    </source>
</evidence>
<dbReference type="PROSITE" id="PS50109">
    <property type="entry name" value="HIS_KIN"/>
    <property type="match status" value="1"/>
</dbReference>
<name>A0A3S3QK08_9BACT</name>
<dbReference type="Pfam" id="PF02518">
    <property type="entry name" value="HATPase_c"/>
    <property type="match status" value="1"/>
</dbReference>
<proteinExistence type="predicted"/>
<dbReference type="InterPro" id="IPR004358">
    <property type="entry name" value="Sig_transdc_His_kin-like_C"/>
</dbReference>
<dbReference type="GO" id="GO:0000155">
    <property type="term" value="F:phosphorelay sensor kinase activity"/>
    <property type="evidence" value="ECO:0007669"/>
    <property type="project" value="InterPro"/>
</dbReference>
<dbReference type="SUPFAM" id="SSF47384">
    <property type="entry name" value="Homodimeric domain of signal transducing histidine kinase"/>
    <property type="match status" value="1"/>
</dbReference>
<organism evidence="7 8">
    <name type="scientific">Candidatus Electrothrix communis</name>
    <dbReference type="NCBI Taxonomy" id="1859133"/>
    <lineage>
        <taxon>Bacteria</taxon>
        <taxon>Pseudomonadati</taxon>
        <taxon>Thermodesulfobacteriota</taxon>
        <taxon>Desulfobulbia</taxon>
        <taxon>Desulfobulbales</taxon>
        <taxon>Desulfobulbaceae</taxon>
        <taxon>Candidatus Electrothrix</taxon>
    </lineage>
</organism>
<keyword evidence="8" id="KW-1185">Reference proteome</keyword>
<evidence type="ECO:0000313" key="8">
    <source>
        <dbReference type="Proteomes" id="UP000288086"/>
    </source>
</evidence>
<comment type="catalytic activity">
    <reaction evidence="1">
        <text>ATP + protein L-histidine = ADP + protein N-phospho-L-histidine.</text>
        <dbReference type="EC" id="2.7.13.3"/>
    </reaction>
</comment>
<dbReference type="PRINTS" id="PR00344">
    <property type="entry name" value="BCTRLSENSOR"/>
</dbReference>
<keyword evidence="5" id="KW-1133">Transmembrane helix</keyword>
<dbReference type="EC" id="2.7.13.3" evidence="2"/>
<feature type="transmembrane region" description="Helical" evidence="5">
    <location>
        <begin position="108"/>
        <end position="131"/>
    </location>
</feature>
<dbReference type="AlphaFoldDB" id="A0A3S3QK08"/>
<dbReference type="Gene3D" id="3.30.565.10">
    <property type="entry name" value="Histidine kinase-like ATPase, C-terminal domain"/>
    <property type="match status" value="1"/>
</dbReference>
<dbReference type="InterPro" id="IPR003661">
    <property type="entry name" value="HisK_dim/P_dom"/>
</dbReference>
<dbReference type="CDD" id="cd00082">
    <property type="entry name" value="HisKA"/>
    <property type="match status" value="1"/>
</dbReference>
<evidence type="ECO:0000259" key="6">
    <source>
        <dbReference type="PROSITE" id="PS50109"/>
    </source>
</evidence>
<keyword evidence="4" id="KW-0175">Coiled coil</keyword>
<dbReference type="Proteomes" id="UP000288086">
    <property type="component" value="Unassembled WGS sequence"/>
</dbReference>
<feature type="non-terminal residue" evidence="7">
    <location>
        <position position="1"/>
    </location>
</feature>
<comment type="caution">
    <text evidence="7">The sequence shown here is derived from an EMBL/GenBank/DDBJ whole genome shotgun (WGS) entry which is preliminary data.</text>
</comment>
<keyword evidence="7" id="KW-0418">Kinase</keyword>
<dbReference type="SMART" id="SM00387">
    <property type="entry name" value="HATPase_c"/>
    <property type="match status" value="1"/>
</dbReference>